<dbReference type="Proteomes" id="UP000019487">
    <property type="component" value="Unassembled WGS sequence"/>
</dbReference>
<name>W9BZB0_SCLBF</name>
<sequence length="374" mass="42174">MANQDHPFVFEDGDVRAKATYNGQKITFKLCSYALCFASPVWKKFVFPPFPLLRSTNAAVDSQSKKSRTASIDPFPDIELDFTEDDPAALLVLLRITHLKFSTIASYLPYDTLYNFAVLCDQYDCRKLVGPLVNVWLKHEWDDVNLHQGGWLWIAYYFGAKSLFADLLEVLTCQAVPGDKGDCLIRRPHWYPNSHCAMDGTMINTYSLEKEGYPLPPKISETLLRIRTDVISLLLSNMMDFMDLLSGDENSVNCKETCNSAMLGLIVRKLNSHLFWPIPEAEDVGFSASELHASITFLLKEAHKAHQTIKIPHKGTPCRLYLSSMLNLVHGGETCNTQLPVVYGSSSFGDSLKIYNANLDRATRDVGEIDDWNE</sequence>
<organism evidence="1 2">
    <name type="scientific">Sclerotinia borealis (strain F-4128)</name>
    <dbReference type="NCBI Taxonomy" id="1432307"/>
    <lineage>
        <taxon>Eukaryota</taxon>
        <taxon>Fungi</taxon>
        <taxon>Dikarya</taxon>
        <taxon>Ascomycota</taxon>
        <taxon>Pezizomycotina</taxon>
        <taxon>Leotiomycetes</taxon>
        <taxon>Helotiales</taxon>
        <taxon>Sclerotiniaceae</taxon>
        <taxon>Sclerotinia</taxon>
    </lineage>
</organism>
<evidence type="ECO:0000313" key="1">
    <source>
        <dbReference type="EMBL" id="ESZ89902.1"/>
    </source>
</evidence>
<dbReference type="EMBL" id="AYSA01000740">
    <property type="protein sequence ID" value="ESZ89902.1"/>
    <property type="molecule type" value="Genomic_DNA"/>
</dbReference>
<dbReference type="STRING" id="1432307.W9BZB0"/>
<protein>
    <recommendedName>
        <fullName evidence="3">BTB domain-containing protein</fullName>
    </recommendedName>
</protein>
<accession>W9BZB0</accession>
<proteinExistence type="predicted"/>
<comment type="caution">
    <text evidence="1">The sequence shown here is derived from an EMBL/GenBank/DDBJ whole genome shotgun (WGS) entry which is preliminary data.</text>
</comment>
<dbReference type="AlphaFoldDB" id="W9BZB0"/>
<gene>
    <name evidence="1" type="ORF">SBOR_9714</name>
</gene>
<dbReference type="HOGENOM" id="CLU_740008_0_0_1"/>
<reference evidence="1 2" key="1">
    <citation type="journal article" date="2014" name="Genome Announc.">
        <title>Draft genome sequence of Sclerotinia borealis, a psychrophilic plant pathogenic fungus.</title>
        <authorList>
            <person name="Mardanov A.V."/>
            <person name="Beletsky A.V."/>
            <person name="Kadnikov V.V."/>
            <person name="Ignatov A.N."/>
            <person name="Ravin N.V."/>
        </authorList>
    </citation>
    <scope>NUCLEOTIDE SEQUENCE [LARGE SCALE GENOMIC DNA]</scope>
    <source>
        <strain evidence="2">F-4157</strain>
    </source>
</reference>
<keyword evidence="2" id="KW-1185">Reference proteome</keyword>
<evidence type="ECO:0008006" key="3">
    <source>
        <dbReference type="Google" id="ProtNLM"/>
    </source>
</evidence>
<evidence type="ECO:0000313" key="2">
    <source>
        <dbReference type="Proteomes" id="UP000019487"/>
    </source>
</evidence>
<dbReference type="OrthoDB" id="3559341at2759"/>